<dbReference type="Proteomes" id="UP001524501">
    <property type="component" value="Unassembled WGS sequence"/>
</dbReference>
<keyword evidence="4" id="KW-0444">Lipid biosynthesis</keyword>
<evidence type="ECO:0000256" key="10">
    <source>
        <dbReference type="ARBA" id="ARBA00023160"/>
    </source>
</evidence>
<comment type="caution">
    <text evidence="12">The sequence shown here is derived from an EMBL/GenBank/DDBJ whole genome shotgun (WGS) entry which is preliminary data.</text>
</comment>
<feature type="compositionally biased region" description="Polar residues" evidence="11">
    <location>
        <begin position="1"/>
        <end position="11"/>
    </location>
</feature>
<evidence type="ECO:0000256" key="4">
    <source>
        <dbReference type="ARBA" id="ARBA00022516"/>
    </source>
</evidence>
<sequence length="324" mass="36281">MAATSTVTMSSPHGPRPTLLPQRQLLRELRPTAEENLRRHREAVDVWHPHDYFPRDCGTPAPRRIFTERRKLDDVGEAAMIVTLLTGDNLPSGLQQLTDSVSRDSAWATWVRTWTAETHRHGVVLRDYLVERRGVDSVALERARMQNMTVGIACALEGASLLHSLASVTVQSLATGVSHRNAGAVCGDPLADRILTRIGDEKNLHMIFYRNLVAAALDLAPDQAVRAVADVVMNFQMPGVTLPGFRHAATLMARHGIYDLRRHLDEVLRPTLEAWNLFDRNDFGSAGEQVRDCISRYLTDMEAQARRFDESRDRAFTRTTELAG</sequence>
<keyword evidence="9" id="KW-0443">Lipid metabolism</keyword>
<feature type="region of interest" description="Disordered" evidence="11">
    <location>
        <begin position="1"/>
        <end position="20"/>
    </location>
</feature>
<keyword evidence="7 12" id="KW-0560">Oxidoreductase</keyword>
<evidence type="ECO:0000256" key="5">
    <source>
        <dbReference type="ARBA" id="ARBA00022723"/>
    </source>
</evidence>
<evidence type="ECO:0000256" key="1">
    <source>
        <dbReference type="ARBA" id="ARBA00001954"/>
    </source>
</evidence>
<comment type="cofactor">
    <cofactor evidence="1">
        <name>Fe(2+)</name>
        <dbReference type="ChEBI" id="CHEBI:29033"/>
    </cofactor>
</comment>
<evidence type="ECO:0000256" key="8">
    <source>
        <dbReference type="ARBA" id="ARBA00023004"/>
    </source>
</evidence>
<evidence type="ECO:0000313" key="12">
    <source>
        <dbReference type="EMBL" id="MCQ4119914.1"/>
    </source>
</evidence>
<proteinExistence type="inferred from homology"/>
<dbReference type="SUPFAM" id="SSF47240">
    <property type="entry name" value="Ferritin-like"/>
    <property type="match status" value="1"/>
</dbReference>
<keyword evidence="8" id="KW-0408">Iron</keyword>
<dbReference type="InterPro" id="IPR012348">
    <property type="entry name" value="RNR-like"/>
</dbReference>
<evidence type="ECO:0000256" key="6">
    <source>
        <dbReference type="ARBA" id="ARBA00022832"/>
    </source>
</evidence>
<dbReference type="PANTHER" id="PTHR31155">
    <property type="entry name" value="ACYL- ACYL-CARRIER-PROTEIN DESATURASE-RELATED"/>
    <property type="match status" value="1"/>
</dbReference>
<dbReference type="InterPro" id="IPR009078">
    <property type="entry name" value="Ferritin-like_SF"/>
</dbReference>
<comment type="subunit">
    <text evidence="3">Homodimer.</text>
</comment>
<dbReference type="Pfam" id="PF03405">
    <property type="entry name" value="FA_desaturase_2"/>
    <property type="match status" value="1"/>
</dbReference>
<evidence type="ECO:0000313" key="13">
    <source>
        <dbReference type="Proteomes" id="UP001524501"/>
    </source>
</evidence>
<evidence type="ECO:0000256" key="3">
    <source>
        <dbReference type="ARBA" id="ARBA00011738"/>
    </source>
</evidence>
<name>A0ABT1QCC7_9NOCA</name>
<organism evidence="12 13">
    <name type="scientific">Rhodococcus tibetensis</name>
    <dbReference type="NCBI Taxonomy" id="2965064"/>
    <lineage>
        <taxon>Bacteria</taxon>
        <taxon>Bacillati</taxon>
        <taxon>Actinomycetota</taxon>
        <taxon>Actinomycetes</taxon>
        <taxon>Mycobacteriales</taxon>
        <taxon>Nocardiaceae</taxon>
        <taxon>Rhodococcus</taxon>
    </lineage>
</organism>
<protein>
    <submittedName>
        <fullName evidence="12">Acyl-ACP desaturase</fullName>
        <ecNumber evidence="12">1.14.19.2</ecNumber>
    </submittedName>
</protein>
<gene>
    <name evidence="12" type="ORF">NOF53_12150</name>
</gene>
<accession>A0ABT1QCC7</accession>
<evidence type="ECO:0000256" key="7">
    <source>
        <dbReference type="ARBA" id="ARBA00023002"/>
    </source>
</evidence>
<dbReference type="PIRSF" id="PIRSF000346">
    <property type="entry name" value="Dlt9_acylACP_des"/>
    <property type="match status" value="1"/>
</dbReference>
<dbReference type="GO" id="GO:0045300">
    <property type="term" value="F:stearoyl-[ACP] desaturase activity"/>
    <property type="evidence" value="ECO:0007669"/>
    <property type="project" value="UniProtKB-EC"/>
</dbReference>
<dbReference type="InterPro" id="IPR005067">
    <property type="entry name" value="Fatty_acid_desaturase-2"/>
</dbReference>
<evidence type="ECO:0000256" key="9">
    <source>
        <dbReference type="ARBA" id="ARBA00023098"/>
    </source>
</evidence>
<evidence type="ECO:0000256" key="11">
    <source>
        <dbReference type="SAM" id="MobiDB-lite"/>
    </source>
</evidence>
<dbReference type="RefSeq" id="WP_255968513.1">
    <property type="nucleotide sequence ID" value="NZ_JANFQF010000008.1"/>
</dbReference>
<keyword evidence="13" id="KW-1185">Reference proteome</keyword>
<dbReference type="EC" id="1.14.19.2" evidence="12"/>
<keyword evidence="10" id="KW-0275">Fatty acid biosynthesis</keyword>
<dbReference type="PANTHER" id="PTHR31155:SF9">
    <property type="entry name" value="STEAROYL-[ACYL-CARRIER-PROTEIN] 9-DESATURASE 7, CHLOROPLASTIC"/>
    <property type="match status" value="1"/>
</dbReference>
<dbReference type="EMBL" id="JANFQF010000008">
    <property type="protein sequence ID" value="MCQ4119914.1"/>
    <property type="molecule type" value="Genomic_DNA"/>
</dbReference>
<reference evidence="12 13" key="1">
    <citation type="submission" date="2022-07" db="EMBL/GenBank/DDBJ databases">
        <title>Degradation activity of malathion, p-nitrophenol and potential low-temperature adaptation strategy of Rhodococcus sp. FXJ9.536.</title>
        <authorList>
            <person name="Huang J."/>
            <person name="Huang Y."/>
        </authorList>
    </citation>
    <scope>NUCLEOTIDE SEQUENCE [LARGE SCALE GENOMIC DNA]</scope>
    <source>
        <strain evidence="12 13">FXJ9.536</strain>
    </source>
</reference>
<dbReference type="Gene3D" id="1.10.620.20">
    <property type="entry name" value="Ribonucleotide Reductase, subunit A"/>
    <property type="match status" value="1"/>
</dbReference>
<keyword evidence="5" id="KW-0479">Metal-binding</keyword>
<comment type="similarity">
    <text evidence="2">Belongs to the fatty acid desaturase type 2 family.</text>
</comment>
<evidence type="ECO:0000256" key="2">
    <source>
        <dbReference type="ARBA" id="ARBA00008749"/>
    </source>
</evidence>
<keyword evidence="6" id="KW-0276">Fatty acid metabolism</keyword>